<accession>A0A1E5UHD5</accession>
<keyword evidence="2" id="KW-1185">Reference proteome</keyword>
<dbReference type="OrthoDB" id="1450319at2"/>
<comment type="caution">
    <text evidence="1">The sequence shown here is derived from an EMBL/GenBank/DDBJ whole genome shotgun (WGS) entry which is preliminary data.</text>
</comment>
<name>A0A1E5UHD5_9FLAO</name>
<dbReference type="Proteomes" id="UP000095601">
    <property type="component" value="Unassembled WGS sequence"/>
</dbReference>
<proteinExistence type="predicted"/>
<evidence type="ECO:0000313" key="1">
    <source>
        <dbReference type="EMBL" id="OEL12297.1"/>
    </source>
</evidence>
<gene>
    <name evidence="1" type="ORF">BHF72_1050</name>
</gene>
<dbReference type="RefSeq" id="WP_069796498.1">
    <property type="nucleotide sequence ID" value="NZ_CP034157.1"/>
</dbReference>
<protein>
    <submittedName>
        <fullName evidence="1">Uncharacterized protein</fullName>
    </submittedName>
</protein>
<dbReference type="EMBL" id="MKGI01000005">
    <property type="protein sequence ID" value="OEL12297.1"/>
    <property type="molecule type" value="Genomic_DNA"/>
</dbReference>
<dbReference type="KEGG" id="cnr:EB819_05895"/>
<reference evidence="1 2" key="1">
    <citation type="submission" date="2016-09" db="EMBL/GenBank/DDBJ databases">
        <authorList>
            <person name="Capua I."/>
            <person name="De Benedictis P."/>
            <person name="Joannis T."/>
            <person name="Lombin L.H."/>
            <person name="Cattoli G."/>
        </authorList>
    </citation>
    <scope>NUCLEOTIDE SEQUENCE [LARGE SCALE GENOMIC DNA]</scope>
    <source>
        <strain evidence="1 2">NRS-1</strain>
    </source>
</reference>
<organism evidence="1 2">
    <name type="scientific">Cloacibacterium normanense</name>
    <dbReference type="NCBI Taxonomy" id="237258"/>
    <lineage>
        <taxon>Bacteria</taxon>
        <taxon>Pseudomonadati</taxon>
        <taxon>Bacteroidota</taxon>
        <taxon>Flavobacteriia</taxon>
        <taxon>Flavobacteriales</taxon>
        <taxon>Weeksellaceae</taxon>
    </lineage>
</organism>
<sequence length="83" mass="9943">MNTKNDQYDFIKTLSLLKDEQLIEKFNQQVGNQGWGNARAYYLEEIRKELLKRNFKSDNIITRHKMSLTKKIKLENNQLVIIE</sequence>
<evidence type="ECO:0000313" key="2">
    <source>
        <dbReference type="Proteomes" id="UP000095601"/>
    </source>
</evidence>
<dbReference type="AlphaFoldDB" id="A0A1E5UHD5"/>